<evidence type="ECO:0000256" key="1">
    <source>
        <dbReference type="SAM" id="MobiDB-lite"/>
    </source>
</evidence>
<evidence type="ECO:0000313" key="2">
    <source>
        <dbReference type="EMBL" id="MED6149581.1"/>
    </source>
</evidence>
<name>A0ABU6TLA9_9FABA</name>
<protein>
    <submittedName>
        <fullName evidence="2">Uncharacterized protein</fullName>
    </submittedName>
</protein>
<reference evidence="2 3" key="1">
    <citation type="journal article" date="2023" name="Plants (Basel)">
        <title>Bridging the Gap: Combining Genomics and Transcriptomics Approaches to Understand Stylosanthes scabra, an Orphan Legume from the Brazilian Caatinga.</title>
        <authorList>
            <person name="Ferreira-Neto J.R.C."/>
            <person name="da Silva M.D."/>
            <person name="Binneck E."/>
            <person name="de Melo N.F."/>
            <person name="da Silva R.H."/>
            <person name="de Melo A.L.T.M."/>
            <person name="Pandolfi V."/>
            <person name="Bustamante F.O."/>
            <person name="Brasileiro-Vidal A.C."/>
            <person name="Benko-Iseppon A.M."/>
        </authorList>
    </citation>
    <scope>NUCLEOTIDE SEQUENCE [LARGE SCALE GENOMIC DNA]</scope>
    <source>
        <tissue evidence="2">Leaves</tissue>
    </source>
</reference>
<feature type="compositionally biased region" description="Acidic residues" evidence="1">
    <location>
        <begin position="136"/>
        <end position="153"/>
    </location>
</feature>
<dbReference type="EMBL" id="JASCZI010091235">
    <property type="protein sequence ID" value="MED6149581.1"/>
    <property type="molecule type" value="Genomic_DNA"/>
</dbReference>
<feature type="region of interest" description="Disordered" evidence="1">
    <location>
        <begin position="133"/>
        <end position="153"/>
    </location>
</feature>
<feature type="region of interest" description="Disordered" evidence="1">
    <location>
        <begin position="70"/>
        <end position="97"/>
    </location>
</feature>
<proteinExistence type="predicted"/>
<keyword evidence="3" id="KW-1185">Reference proteome</keyword>
<dbReference type="Proteomes" id="UP001341840">
    <property type="component" value="Unassembled WGS sequence"/>
</dbReference>
<accession>A0ABU6TLA9</accession>
<feature type="compositionally biased region" description="Low complexity" evidence="1">
    <location>
        <begin position="75"/>
        <end position="90"/>
    </location>
</feature>
<evidence type="ECO:0000313" key="3">
    <source>
        <dbReference type="Proteomes" id="UP001341840"/>
    </source>
</evidence>
<sequence length="153" mass="17438">MMPLQFRPTTSNITLKESAMVNLLVGSHLSSHKLNLGNLIPTENQEMREAQKRKESQLNHLAELLQKIANQSPVNPQAQAQPLAPSLLPSQPLPNPKERINAVQVGMDNEEEDEAEDEEGENDWFYELLKELANFNDEEDEEGEDKFEEEDEE</sequence>
<comment type="caution">
    <text evidence="2">The sequence shown here is derived from an EMBL/GenBank/DDBJ whole genome shotgun (WGS) entry which is preliminary data.</text>
</comment>
<gene>
    <name evidence="2" type="ORF">PIB30_063873</name>
</gene>
<organism evidence="2 3">
    <name type="scientific">Stylosanthes scabra</name>
    <dbReference type="NCBI Taxonomy" id="79078"/>
    <lineage>
        <taxon>Eukaryota</taxon>
        <taxon>Viridiplantae</taxon>
        <taxon>Streptophyta</taxon>
        <taxon>Embryophyta</taxon>
        <taxon>Tracheophyta</taxon>
        <taxon>Spermatophyta</taxon>
        <taxon>Magnoliopsida</taxon>
        <taxon>eudicotyledons</taxon>
        <taxon>Gunneridae</taxon>
        <taxon>Pentapetalae</taxon>
        <taxon>rosids</taxon>
        <taxon>fabids</taxon>
        <taxon>Fabales</taxon>
        <taxon>Fabaceae</taxon>
        <taxon>Papilionoideae</taxon>
        <taxon>50 kb inversion clade</taxon>
        <taxon>dalbergioids sensu lato</taxon>
        <taxon>Dalbergieae</taxon>
        <taxon>Pterocarpus clade</taxon>
        <taxon>Stylosanthes</taxon>
    </lineage>
</organism>